<dbReference type="EMBL" id="JBJUIK010000002">
    <property type="protein sequence ID" value="KAL3536456.1"/>
    <property type="molecule type" value="Genomic_DNA"/>
</dbReference>
<dbReference type="PANTHER" id="PTHR33356">
    <property type="entry name" value="TIP41-LIKE PROTEIN"/>
    <property type="match status" value="1"/>
</dbReference>
<dbReference type="PANTHER" id="PTHR33356:SF5">
    <property type="entry name" value="TIP41-LIKE PROTEIN"/>
    <property type="match status" value="1"/>
</dbReference>
<dbReference type="AlphaFoldDB" id="A0ABD3AZ34"/>
<comment type="caution">
    <text evidence="1">The sequence shown here is derived from an EMBL/GenBank/DDBJ whole genome shotgun (WGS) entry which is preliminary data.</text>
</comment>
<protein>
    <submittedName>
        <fullName evidence="1">Uncharacterized protein</fullName>
    </submittedName>
</protein>
<sequence length="412" mass="45185">MAMESDDCEQWLLPQFLTDDDDQLFADFKNANMKNDSRNTTKTCFGMDFLNEYGYGFGPFGSQSDLSSPVEGSTETESDDDDFMTGLTQKLAQSTLRDSALAYENNQRGWGSSGSPQSTLCSALCGGCGCTHGSSRGSPNCPSRVASPPGINRNDGAWDLLYAAAGEVARMRMMEGAASFHPNKNVGLVGPPGKPSPISVPQRTPCPQNLGFHPDHHHAHVSYQQHLKAAQFEQLRQQQMMKQQQATGAWGQGKFQLSQTQQMILERDRSEGRKLNISMAAWPTLQQSQRQHPGSGMRAVFLGNPSSRKECAGTGVFLPRRLGTPAETRKKSACSTVLLPDRVVQALNLNLKTEAGGAPAQPRYSGGLATDYAAAMRYRNGLAMAQQRRSVRQQPVMMDQIQELPLPQEWTY</sequence>
<accession>A0ABD3AZ34</accession>
<proteinExistence type="predicted"/>
<evidence type="ECO:0000313" key="2">
    <source>
        <dbReference type="Proteomes" id="UP001630127"/>
    </source>
</evidence>
<organism evidence="1 2">
    <name type="scientific">Cinchona calisaya</name>
    <dbReference type="NCBI Taxonomy" id="153742"/>
    <lineage>
        <taxon>Eukaryota</taxon>
        <taxon>Viridiplantae</taxon>
        <taxon>Streptophyta</taxon>
        <taxon>Embryophyta</taxon>
        <taxon>Tracheophyta</taxon>
        <taxon>Spermatophyta</taxon>
        <taxon>Magnoliopsida</taxon>
        <taxon>eudicotyledons</taxon>
        <taxon>Gunneridae</taxon>
        <taxon>Pentapetalae</taxon>
        <taxon>asterids</taxon>
        <taxon>lamiids</taxon>
        <taxon>Gentianales</taxon>
        <taxon>Rubiaceae</taxon>
        <taxon>Cinchonoideae</taxon>
        <taxon>Cinchoneae</taxon>
        <taxon>Cinchona</taxon>
    </lineage>
</organism>
<gene>
    <name evidence="1" type="ORF">ACH5RR_004917</name>
</gene>
<reference evidence="1 2" key="1">
    <citation type="submission" date="2024-11" db="EMBL/GenBank/DDBJ databases">
        <title>A near-complete genome assembly of Cinchona calisaya.</title>
        <authorList>
            <person name="Lian D.C."/>
            <person name="Zhao X.W."/>
            <person name="Wei L."/>
        </authorList>
    </citation>
    <scope>NUCLEOTIDE SEQUENCE [LARGE SCALE GENOMIC DNA]</scope>
    <source>
        <tissue evidence="1">Nenye</tissue>
    </source>
</reference>
<evidence type="ECO:0000313" key="1">
    <source>
        <dbReference type="EMBL" id="KAL3536456.1"/>
    </source>
</evidence>
<dbReference type="Proteomes" id="UP001630127">
    <property type="component" value="Unassembled WGS sequence"/>
</dbReference>
<name>A0ABD3AZ34_9GENT</name>
<keyword evidence="2" id="KW-1185">Reference proteome</keyword>